<feature type="transmembrane region" description="Helical" evidence="1">
    <location>
        <begin position="91"/>
        <end position="110"/>
    </location>
</feature>
<reference evidence="3 4" key="1">
    <citation type="submission" date="2020-07" db="EMBL/GenBank/DDBJ databases">
        <title>Exploring microbial biodiversity for novel pathways involved in the catabolism of aromatic compounds derived from lignin.</title>
        <authorList>
            <person name="Elkins J."/>
        </authorList>
    </citation>
    <scope>NUCLEOTIDE SEQUENCE [LARGE SCALE GENOMIC DNA]</scope>
    <source>
        <strain evidence="3 4">H2C3B</strain>
    </source>
</reference>
<keyword evidence="1" id="KW-0472">Membrane</keyword>
<feature type="domain" description="FecR protein" evidence="2">
    <location>
        <begin position="119"/>
        <end position="209"/>
    </location>
</feature>
<proteinExistence type="predicted"/>
<dbReference type="Gene3D" id="2.60.120.1440">
    <property type="match status" value="1"/>
</dbReference>
<gene>
    <name evidence="3" type="ORF">GGD41_001583</name>
</gene>
<dbReference type="GO" id="GO:0016989">
    <property type="term" value="F:sigma factor antagonist activity"/>
    <property type="evidence" value="ECO:0007669"/>
    <property type="project" value="TreeGrafter"/>
</dbReference>
<dbReference type="Gene3D" id="3.55.50.30">
    <property type="match status" value="1"/>
</dbReference>
<dbReference type="RefSeq" id="WP_179709620.1">
    <property type="nucleotide sequence ID" value="NZ_JACCAU010000001.1"/>
</dbReference>
<dbReference type="PANTHER" id="PTHR30273:SF2">
    <property type="entry name" value="PROTEIN FECR"/>
    <property type="match status" value="1"/>
</dbReference>
<evidence type="ECO:0000256" key="1">
    <source>
        <dbReference type="SAM" id="Phobius"/>
    </source>
</evidence>
<keyword evidence="1 3" id="KW-0812">Transmembrane</keyword>
<dbReference type="Pfam" id="PF04773">
    <property type="entry name" value="FecR"/>
    <property type="match status" value="1"/>
</dbReference>
<sequence length="327" mass="35309">MPLSQSERDHADDLFSSAKFGDTQQKKAALAAIEAWAGQIPERLAYLAELEAADRAVDTNLAALRSRYPRQVDNRTPRPAEPARTARLPGLWPGIALACCAMAMTTVWVINPVQSRQDMSSSIGQQSSLDLDDGSHVLLNTNTAIRFVNRLRSRELTLERGEALFSVNHSALRPFHVYAGTAEIRDVGTQFSVRLLDSGVSVAVLEGQVSVTSSSSAPPALLTAHEALRTNGTAVVPVTGSQAVSAMLDWTDRRLDFNATRISDVIEELQRYRAQPIVLADPRAGTFRVTGGFSIADPDQLLKTLPSVAPVTVTVKPDGTAVVASRR</sequence>
<dbReference type="EMBL" id="JACCAU010000001">
    <property type="protein sequence ID" value="NYH14355.1"/>
    <property type="molecule type" value="Genomic_DNA"/>
</dbReference>
<dbReference type="PIRSF" id="PIRSF018266">
    <property type="entry name" value="FecR"/>
    <property type="match status" value="1"/>
</dbReference>
<dbReference type="PANTHER" id="PTHR30273">
    <property type="entry name" value="PERIPLASMIC SIGNAL SENSOR AND SIGMA FACTOR ACTIVATOR FECR-RELATED"/>
    <property type="match status" value="1"/>
</dbReference>
<accession>A0A7Y9W5X0</accession>
<dbReference type="InterPro" id="IPR012373">
    <property type="entry name" value="Ferrdict_sens_TM"/>
</dbReference>
<protein>
    <submittedName>
        <fullName evidence="3">Transmembrane sensor</fullName>
    </submittedName>
</protein>
<evidence type="ECO:0000259" key="2">
    <source>
        <dbReference type="Pfam" id="PF04773"/>
    </source>
</evidence>
<name>A0A7Y9W5X0_9BURK</name>
<comment type="caution">
    <text evidence="3">The sequence shown here is derived from an EMBL/GenBank/DDBJ whole genome shotgun (WGS) entry which is preliminary data.</text>
</comment>
<dbReference type="AlphaFoldDB" id="A0A7Y9W5X0"/>
<organism evidence="3 4">
    <name type="scientific">Paraburkholderia bryophila</name>
    <dbReference type="NCBI Taxonomy" id="420952"/>
    <lineage>
        <taxon>Bacteria</taxon>
        <taxon>Pseudomonadati</taxon>
        <taxon>Pseudomonadota</taxon>
        <taxon>Betaproteobacteria</taxon>
        <taxon>Burkholderiales</taxon>
        <taxon>Burkholderiaceae</taxon>
        <taxon>Paraburkholderia</taxon>
    </lineage>
</organism>
<evidence type="ECO:0000313" key="4">
    <source>
        <dbReference type="Proteomes" id="UP000572540"/>
    </source>
</evidence>
<dbReference type="Proteomes" id="UP000572540">
    <property type="component" value="Unassembled WGS sequence"/>
</dbReference>
<dbReference type="InterPro" id="IPR006860">
    <property type="entry name" value="FecR"/>
</dbReference>
<keyword evidence="1" id="KW-1133">Transmembrane helix</keyword>
<evidence type="ECO:0000313" key="3">
    <source>
        <dbReference type="EMBL" id="NYH14355.1"/>
    </source>
</evidence>